<organism evidence="1 2">
    <name type="scientific">Populus alba x Populus x berolinensis</name>
    <dbReference type="NCBI Taxonomy" id="444605"/>
    <lineage>
        <taxon>Eukaryota</taxon>
        <taxon>Viridiplantae</taxon>
        <taxon>Streptophyta</taxon>
        <taxon>Embryophyta</taxon>
        <taxon>Tracheophyta</taxon>
        <taxon>Spermatophyta</taxon>
        <taxon>Magnoliopsida</taxon>
        <taxon>eudicotyledons</taxon>
        <taxon>Gunneridae</taxon>
        <taxon>Pentapetalae</taxon>
        <taxon>rosids</taxon>
        <taxon>fabids</taxon>
        <taxon>Malpighiales</taxon>
        <taxon>Salicaceae</taxon>
        <taxon>Saliceae</taxon>
        <taxon>Populus</taxon>
    </lineage>
</organism>
<keyword evidence="2" id="KW-1185">Reference proteome</keyword>
<name>A0AAD6L8N6_9ROSI</name>
<evidence type="ECO:0000313" key="2">
    <source>
        <dbReference type="Proteomes" id="UP001164929"/>
    </source>
</evidence>
<dbReference type="Proteomes" id="UP001164929">
    <property type="component" value="Chromosome 19"/>
</dbReference>
<proteinExistence type="predicted"/>
<accession>A0AAD6L8N6</accession>
<protein>
    <submittedName>
        <fullName evidence="1">Uncharacterized protein</fullName>
    </submittedName>
</protein>
<sequence>MQGFISCCLISSVWFSSIHAIHQFPALL</sequence>
<reference evidence="1" key="1">
    <citation type="journal article" date="2023" name="Mol. Ecol. Resour.">
        <title>Chromosome-level genome assembly of a triploid poplar Populus alba 'Berolinensis'.</title>
        <authorList>
            <person name="Chen S."/>
            <person name="Yu Y."/>
            <person name="Wang X."/>
            <person name="Wang S."/>
            <person name="Zhang T."/>
            <person name="Zhou Y."/>
            <person name="He R."/>
            <person name="Meng N."/>
            <person name="Wang Y."/>
            <person name="Liu W."/>
            <person name="Liu Z."/>
            <person name="Liu J."/>
            <person name="Guo Q."/>
            <person name="Huang H."/>
            <person name="Sederoff R.R."/>
            <person name="Wang G."/>
            <person name="Qu G."/>
            <person name="Chen S."/>
        </authorList>
    </citation>
    <scope>NUCLEOTIDE SEQUENCE</scope>
    <source>
        <strain evidence="1">SC-2020</strain>
    </source>
</reference>
<gene>
    <name evidence="1" type="ORF">NC653_040511</name>
</gene>
<dbReference type="AlphaFoldDB" id="A0AAD6L8N6"/>
<dbReference type="EMBL" id="JAQIZT010000019">
    <property type="protein sequence ID" value="KAJ6951155.1"/>
    <property type="molecule type" value="Genomic_DNA"/>
</dbReference>
<evidence type="ECO:0000313" key="1">
    <source>
        <dbReference type="EMBL" id="KAJ6951155.1"/>
    </source>
</evidence>
<comment type="caution">
    <text evidence="1">The sequence shown here is derived from an EMBL/GenBank/DDBJ whole genome shotgun (WGS) entry which is preliminary data.</text>
</comment>